<protein>
    <recommendedName>
        <fullName evidence="3">DUF2946 domain-containing protein</fullName>
    </recommendedName>
</protein>
<dbReference type="EMBL" id="CP017754">
    <property type="protein sequence ID" value="AOZ04849.1"/>
    <property type="molecule type" value="Genomic_DNA"/>
</dbReference>
<proteinExistence type="predicted"/>
<organism evidence="1 2">
    <name type="scientific">Cupriavidus malaysiensis</name>
    <dbReference type="NCBI Taxonomy" id="367825"/>
    <lineage>
        <taxon>Bacteria</taxon>
        <taxon>Pseudomonadati</taxon>
        <taxon>Pseudomonadota</taxon>
        <taxon>Betaproteobacteria</taxon>
        <taxon>Burkholderiales</taxon>
        <taxon>Burkholderiaceae</taxon>
        <taxon>Cupriavidus</taxon>
    </lineage>
</organism>
<sequence>MRTERHAPRRPSLAHALWLSLCLLLAQHAGLTHRVLHGGLQNQPLLAAAEAAPAAAGLLSDPLADPLADGTLDEGPRDPLALRGGGHSCVLFDAAALADTHCSLALPGVLAHGHPHAPASAEAARPDLAPLTAFHPRAPPAALALA</sequence>
<keyword evidence="2" id="KW-1185">Reference proteome</keyword>
<dbReference type="Proteomes" id="UP000177515">
    <property type="component" value="Chromosome 1"/>
</dbReference>
<name>A0ABN4TLI5_9BURK</name>
<reference evidence="1 2" key="1">
    <citation type="submission" date="2016-10" db="EMBL/GenBank/DDBJ databases">
        <title>Complete genome sequences of three Cupriavidus strains isolated from various Malaysian environments.</title>
        <authorList>
            <person name="Abdullah A.A.-A."/>
            <person name="Shafie N.A.H."/>
            <person name="Lau N.S."/>
        </authorList>
    </citation>
    <scope>NUCLEOTIDE SEQUENCE [LARGE SCALE GENOMIC DNA]</scope>
    <source>
        <strain evidence="1 2">USMAA1020</strain>
    </source>
</reference>
<evidence type="ECO:0000313" key="1">
    <source>
        <dbReference type="EMBL" id="AOZ04849.1"/>
    </source>
</evidence>
<evidence type="ECO:0000313" key="2">
    <source>
        <dbReference type="Proteomes" id="UP000177515"/>
    </source>
</evidence>
<gene>
    <name evidence="1" type="ORF">BKK80_02665</name>
</gene>
<accession>A0ABN4TLI5</accession>
<evidence type="ECO:0008006" key="3">
    <source>
        <dbReference type="Google" id="ProtNLM"/>
    </source>
</evidence>
<dbReference type="RefSeq" id="WP_071010748.1">
    <property type="nucleotide sequence ID" value="NZ_CP017754.1"/>
</dbReference>